<dbReference type="FunFam" id="3.40.50.2020:FF:000008">
    <property type="entry name" value="Orotate phosphoribosyltransferase"/>
    <property type="match status" value="1"/>
</dbReference>
<reference evidence="11 12" key="1">
    <citation type="submission" date="2006-02" db="EMBL/GenBank/DDBJ databases">
        <authorList>
            <person name="Waterbury J."/>
            <person name="Ferriera S."/>
            <person name="Johnson J."/>
            <person name="Kravitz S."/>
            <person name="Halpern A."/>
            <person name="Remington K."/>
            <person name="Beeson K."/>
            <person name="Tran B."/>
            <person name="Rogers Y.-H."/>
            <person name="Friedman R."/>
            <person name="Venter J.C."/>
        </authorList>
    </citation>
    <scope>NUCLEOTIDE SEQUENCE [LARGE SCALE GENOMIC DNA]</scope>
    <source>
        <strain evidence="11 12">Nb-231</strain>
    </source>
</reference>
<gene>
    <name evidence="9 11" type="primary">pyrE</name>
    <name evidence="11" type="ORF">NB231_11194</name>
</gene>
<feature type="domain" description="Phosphoribosyltransferase" evidence="10">
    <location>
        <begin position="44"/>
        <end position="159"/>
    </location>
</feature>
<evidence type="ECO:0000259" key="10">
    <source>
        <dbReference type="Pfam" id="PF00156"/>
    </source>
</evidence>
<evidence type="ECO:0000313" key="12">
    <source>
        <dbReference type="Proteomes" id="UP000003374"/>
    </source>
</evidence>
<dbReference type="eggNOG" id="COG0461">
    <property type="taxonomic scope" value="Bacteria"/>
</dbReference>
<organism evidence="11 12">
    <name type="scientific">Nitrococcus mobilis Nb-231</name>
    <dbReference type="NCBI Taxonomy" id="314278"/>
    <lineage>
        <taxon>Bacteria</taxon>
        <taxon>Pseudomonadati</taxon>
        <taxon>Pseudomonadota</taxon>
        <taxon>Gammaproteobacteria</taxon>
        <taxon>Chromatiales</taxon>
        <taxon>Ectothiorhodospiraceae</taxon>
        <taxon>Nitrococcus</taxon>
    </lineage>
</organism>
<dbReference type="CDD" id="cd06223">
    <property type="entry name" value="PRTases_typeI"/>
    <property type="match status" value="1"/>
</dbReference>
<dbReference type="UniPathway" id="UPA00070">
    <property type="reaction ID" value="UER00119"/>
</dbReference>
<dbReference type="GO" id="GO:0006207">
    <property type="term" value="P:'de novo' pyrimidine nucleobase biosynthetic process"/>
    <property type="evidence" value="ECO:0007669"/>
    <property type="project" value="TreeGrafter"/>
</dbReference>
<feature type="binding site" evidence="9">
    <location>
        <position position="103"/>
    </location>
    <ligand>
        <name>5-phospho-alpha-D-ribose 1-diphosphate</name>
        <dbReference type="ChEBI" id="CHEBI:58017"/>
        <note>ligand shared between dimeric partners</note>
    </ligand>
</feature>
<keyword evidence="6 9" id="KW-0328">Glycosyltransferase</keyword>
<feature type="binding site" description="in other chain" evidence="9">
    <location>
        <begin position="72"/>
        <end position="73"/>
    </location>
    <ligand>
        <name>5-phospho-alpha-D-ribose 1-diphosphate</name>
        <dbReference type="ChEBI" id="CHEBI:58017"/>
        <note>ligand shared between dimeric partners</note>
    </ligand>
</feature>
<keyword evidence="7 9" id="KW-0808">Transferase</keyword>
<evidence type="ECO:0000256" key="7">
    <source>
        <dbReference type="ARBA" id="ARBA00022679"/>
    </source>
</evidence>
<dbReference type="GO" id="GO:0005737">
    <property type="term" value="C:cytoplasm"/>
    <property type="evidence" value="ECO:0007669"/>
    <property type="project" value="TreeGrafter"/>
</dbReference>
<dbReference type="GO" id="GO:0046132">
    <property type="term" value="P:pyrimidine ribonucleoside biosynthetic process"/>
    <property type="evidence" value="ECO:0007669"/>
    <property type="project" value="TreeGrafter"/>
</dbReference>
<dbReference type="PANTHER" id="PTHR46683">
    <property type="entry name" value="OROTATE PHOSPHORIBOSYLTRANSFERASE 1-RELATED"/>
    <property type="match status" value="1"/>
</dbReference>
<dbReference type="RefSeq" id="WP_005002576.1">
    <property type="nucleotide sequence ID" value="NZ_CH672427.1"/>
</dbReference>
<comment type="catalytic activity">
    <reaction evidence="9">
        <text>orotidine 5'-phosphate + diphosphate = orotate + 5-phospho-alpha-D-ribose 1-diphosphate</text>
        <dbReference type="Rhea" id="RHEA:10380"/>
        <dbReference type="ChEBI" id="CHEBI:30839"/>
        <dbReference type="ChEBI" id="CHEBI:33019"/>
        <dbReference type="ChEBI" id="CHEBI:57538"/>
        <dbReference type="ChEBI" id="CHEBI:58017"/>
        <dbReference type="EC" id="2.4.2.10"/>
    </reaction>
</comment>
<comment type="pathway">
    <text evidence="2 9">Pyrimidine metabolism; UMP biosynthesis via de novo pathway; UMP from orotate: step 1/2.</text>
</comment>
<dbReference type="HOGENOM" id="CLU_074878_0_1_6"/>
<proteinExistence type="inferred from homology"/>
<comment type="caution">
    <text evidence="11">The sequence shown here is derived from an EMBL/GenBank/DDBJ whole genome shotgun (WGS) entry which is preliminary data.</text>
</comment>
<dbReference type="EC" id="2.4.2.10" evidence="5 9"/>
<evidence type="ECO:0000256" key="4">
    <source>
        <dbReference type="ARBA" id="ARBA00011738"/>
    </source>
</evidence>
<dbReference type="Gene3D" id="3.40.50.2020">
    <property type="match status" value="1"/>
</dbReference>
<dbReference type="NCBIfam" id="TIGR00336">
    <property type="entry name" value="pyrE"/>
    <property type="match status" value="1"/>
</dbReference>
<evidence type="ECO:0000256" key="2">
    <source>
        <dbReference type="ARBA" id="ARBA00004889"/>
    </source>
</evidence>
<feature type="binding site" evidence="9">
    <location>
        <position position="105"/>
    </location>
    <ligand>
        <name>5-phospho-alpha-D-ribose 1-diphosphate</name>
        <dbReference type="ChEBI" id="CHEBI:58017"/>
        <note>ligand shared between dimeric partners</note>
    </ligand>
</feature>
<sequence length="215" mass="23210">MFDYQRAFIQFALEHRILRFGEFILKSGRRSPYFFNAGRFATGQSLIQVGRYYAQAIIGSRIDFDMLFGPAYKGIPLACATAIALAEHHGRDVPYAFDRKETKTHGEGGKVIGAPLHGRILMIDDVISAGTSVRESVALIAASRASLAGVVIALDRQERGEGAVAATAELEANHSVPVAAIITLDTLIEYLLEQGGRSAELAAMQAYRAAYGASC</sequence>
<feature type="binding site" evidence="9">
    <location>
        <position position="128"/>
    </location>
    <ligand>
        <name>orotate</name>
        <dbReference type="ChEBI" id="CHEBI:30839"/>
    </ligand>
</feature>
<dbReference type="GO" id="GO:0000287">
    <property type="term" value="F:magnesium ion binding"/>
    <property type="evidence" value="ECO:0007669"/>
    <property type="project" value="UniProtKB-UniRule"/>
</dbReference>
<dbReference type="SUPFAM" id="SSF53271">
    <property type="entry name" value="PRTase-like"/>
    <property type="match status" value="1"/>
</dbReference>
<dbReference type="Proteomes" id="UP000003374">
    <property type="component" value="Unassembled WGS sequence"/>
</dbReference>
<comment type="function">
    <text evidence="1 9">Catalyzes the transfer of a ribosyl phosphate group from 5-phosphoribose 1-diphosphate to orotate, leading to the formation of orotidine monophosphate (OMP).</text>
</comment>
<dbReference type="InterPro" id="IPR004467">
    <property type="entry name" value="Or_phspho_trans_dom"/>
</dbReference>
<feature type="binding site" description="in other chain" evidence="9">
    <location>
        <position position="100"/>
    </location>
    <ligand>
        <name>5-phospho-alpha-D-ribose 1-diphosphate</name>
        <dbReference type="ChEBI" id="CHEBI:58017"/>
        <note>ligand shared between dimeric partners</note>
    </ligand>
</feature>
<name>A4BU17_9GAMM</name>
<comment type="similarity">
    <text evidence="3 9">Belongs to the purine/pyrimidine phosphoribosyltransferase family. PyrE subfamily.</text>
</comment>
<comment type="cofactor">
    <cofactor evidence="9">
        <name>Mg(2+)</name>
        <dbReference type="ChEBI" id="CHEBI:18420"/>
    </cofactor>
</comment>
<comment type="subunit">
    <text evidence="4 9">Homodimer.</text>
</comment>
<dbReference type="GO" id="GO:0004588">
    <property type="term" value="F:orotate phosphoribosyltransferase activity"/>
    <property type="evidence" value="ECO:0007669"/>
    <property type="project" value="UniProtKB-UniRule"/>
</dbReference>
<dbReference type="OrthoDB" id="9779060at2"/>
<dbReference type="Pfam" id="PF00156">
    <property type="entry name" value="Pribosyltran"/>
    <property type="match status" value="1"/>
</dbReference>
<protein>
    <recommendedName>
        <fullName evidence="5 9">Orotate phosphoribosyltransferase</fullName>
        <shortName evidence="9">OPRT</shortName>
        <shortName evidence="9">OPRTase</shortName>
        <ecNumber evidence="5 9">2.4.2.10</ecNumber>
    </recommendedName>
</protein>
<dbReference type="PANTHER" id="PTHR46683:SF1">
    <property type="entry name" value="OROTATE PHOSPHORIBOSYLTRANSFERASE 1-RELATED"/>
    <property type="match status" value="1"/>
</dbReference>
<dbReference type="InterPro" id="IPR029057">
    <property type="entry name" value="PRTase-like"/>
</dbReference>
<evidence type="ECO:0000313" key="11">
    <source>
        <dbReference type="EMBL" id="EAR20838.1"/>
    </source>
</evidence>
<keyword evidence="9" id="KW-0460">Magnesium</keyword>
<evidence type="ECO:0000256" key="6">
    <source>
        <dbReference type="ARBA" id="ARBA00022676"/>
    </source>
</evidence>
<evidence type="ECO:0000256" key="5">
    <source>
        <dbReference type="ARBA" id="ARBA00011971"/>
    </source>
</evidence>
<accession>A4BU17</accession>
<dbReference type="AlphaFoldDB" id="A4BU17"/>
<feature type="binding site" evidence="9">
    <location>
        <position position="156"/>
    </location>
    <ligand>
        <name>orotate</name>
        <dbReference type="ChEBI" id="CHEBI:30839"/>
    </ligand>
</feature>
<dbReference type="GO" id="GO:0044205">
    <property type="term" value="P:'de novo' UMP biosynthetic process"/>
    <property type="evidence" value="ECO:0007669"/>
    <property type="project" value="UniProtKB-UniRule"/>
</dbReference>
<dbReference type="HAMAP" id="MF_01208">
    <property type="entry name" value="PyrE"/>
    <property type="match status" value="1"/>
</dbReference>
<feature type="binding site" description="in other chain" evidence="9">
    <location>
        <position position="26"/>
    </location>
    <ligand>
        <name>5-phospho-alpha-D-ribose 1-diphosphate</name>
        <dbReference type="ChEBI" id="CHEBI:58017"/>
        <note>ligand shared between dimeric partners</note>
    </ligand>
</feature>
<dbReference type="EMBL" id="AAOF01000016">
    <property type="protein sequence ID" value="EAR20838.1"/>
    <property type="molecule type" value="Genomic_DNA"/>
</dbReference>
<evidence type="ECO:0000256" key="8">
    <source>
        <dbReference type="ARBA" id="ARBA00022975"/>
    </source>
</evidence>
<evidence type="ECO:0000256" key="9">
    <source>
        <dbReference type="HAMAP-Rule" id="MF_01208"/>
    </source>
</evidence>
<feature type="binding site" description="in other chain" evidence="9">
    <location>
        <begin position="124"/>
        <end position="132"/>
    </location>
    <ligand>
        <name>5-phospho-alpha-D-ribose 1-diphosphate</name>
        <dbReference type="ChEBI" id="CHEBI:58017"/>
        <note>ligand shared between dimeric partners</note>
    </ligand>
</feature>
<feature type="binding site" evidence="9">
    <location>
        <begin position="34"/>
        <end position="35"/>
    </location>
    <ligand>
        <name>orotate</name>
        <dbReference type="ChEBI" id="CHEBI:30839"/>
    </ligand>
</feature>
<feature type="binding site" evidence="9">
    <location>
        <position position="99"/>
    </location>
    <ligand>
        <name>5-phospho-alpha-D-ribose 1-diphosphate</name>
        <dbReference type="ChEBI" id="CHEBI:58017"/>
        <note>ligand shared between dimeric partners</note>
    </ligand>
</feature>
<dbReference type="InterPro" id="IPR023031">
    <property type="entry name" value="OPRT"/>
</dbReference>
<dbReference type="STRING" id="314278.NB231_11194"/>
<evidence type="ECO:0000256" key="1">
    <source>
        <dbReference type="ARBA" id="ARBA00003769"/>
    </source>
</evidence>
<dbReference type="InterPro" id="IPR000836">
    <property type="entry name" value="PRTase_dom"/>
</dbReference>
<keyword evidence="8 9" id="KW-0665">Pyrimidine biosynthesis</keyword>
<evidence type="ECO:0000256" key="3">
    <source>
        <dbReference type="ARBA" id="ARBA00006340"/>
    </source>
</evidence>
<keyword evidence="12" id="KW-1185">Reference proteome</keyword>